<evidence type="ECO:0000256" key="1">
    <source>
        <dbReference type="ARBA" id="ARBA00004417"/>
    </source>
</evidence>
<dbReference type="Pfam" id="PF08352">
    <property type="entry name" value="oligo_HPY"/>
    <property type="match status" value="1"/>
</dbReference>
<organism evidence="7 8">
    <name type="scientific">Falsiroseomonas selenitidurans</name>
    <dbReference type="NCBI Taxonomy" id="2716335"/>
    <lineage>
        <taxon>Bacteria</taxon>
        <taxon>Pseudomonadati</taxon>
        <taxon>Pseudomonadota</taxon>
        <taxon>Alphaproteobacteria</taxon>
        <taxon>Acetobacterales</taxon>
        <taxon>Roseomonadaceae</taxon>
        <taxon>Falsiroseomonas</taxon>
    </lineage>
</organism>
<proteinExistence type="inferred from homology"/>
<dbReference type="SMART" id="SM00382">
    <property type="entry name" value="AAA"/>
    <property type="match status" value="1"/>
</dbReference>
<comment type="subcellular location">
    <subcellularLocation>
        <location evidence="1">Cell inner membrane</location>
        <topology evidence="1">Peripheral membrane protein</topology>
    </subcellularLocation>
</comment>
<dbReference type="CDD" id="cd03257">
    <property type="entry name" value="ABC_NikE_OppD_transporters"/>
    <property type="match status" value="1"/>
</dbReference>
<dbReference type="SUPFAM" id="SSF52540">
    <property type="entry name" value="P-loop containing nucleoside triphosphate hydrolases"/>
    <property type="match status" value="1"/>
</dbReference>
<comment type="caution">
    <text evidence="7">The sequence shown here is derived from an EMBL/GenBank/DDBJ whole genome shotgun (WGS) entry which is preliminary data.</text>
</comment>
<dbReference type="InterPro" id="IPR050319">
    <property type="entry name" value="ABC_transp_ATP-bind"/>
</dbReference>
<dbReference type="EMBL" id="JAAVNE010000045">
    <property type="protein sequence ID" value="NKC33449.1"/>
    <property type="molecule type" value="Genomic_DNA"/>
</dbReference>
<accession>A0ABX1E897</accession>
<evidence type="ECO:0000256" key="3">
    <source>
        <dbReference type="ARBA" id="ARBA00022448"/>
    </source>
</evidence>
<gene>
    <name evidence="7" type="ORF">HEQ75_21485</name>
</gene>
<evidence type="ECO:0000256" key="4">
    <source>
        <dbReference type="ARBA" id="ARBA00022741"/>
    </source>
</evidence>
<reference evidence="7 8" key="1">
    <citation type="submission" date="2020-03" db="EMBL/GenBank/DDBJ databases">
        <title>Roseomonas selenitidurans sp. nov. isolated from urban soil.</title>
        <authorList>
            <person name="Liu H."/>
        </authorList>
    </citation>
    <scope>NUCLEOTIDE SEQUENCE [LARGE SCALE GENOMIC DNA]</scope>
    <source>
        <strain evidence="7 8">BU-1</strain>
    </source>
</reference>
<dbReference type="InterPro" id="IPR027417">
    <property type="entry name" value="P-loop_NTPase"/>
</dbReference>
<evidence type="ECO:0000256" key="5">
    <source>
        <dbReference type="ARBA" id="ARBA00022840"/>
    </source>
</evidence>
<dbReference type="InterPro" id="IPR003439">
    <property type="entry name" value="ABC_transporter-like_ATP-bd"/>
</dbReference>
<keyword evidence="3" id="KW-0813">Transport</keyword>
<dbReference type="GO" id="GO:0005524">
    <property type="term" value="F:ATP binding"/>
    <property type="evidence" value="ECO:0007669"/>
    <property type="project" value="UniProtKB-KW"/>
</dbReference>
<keyword evidence="8" id="KW-1185">Reference proteome</keyword>
<dbReference type="PANTHER" id="PTHR43776">
    <property type="entry name" value="TRANSPORT ATP-BINDING PROTEIN"/>
    <property type="match status" value="1"/>
</dbReference>
<evidence type="ECO:0000313" key="8">
    <source>
        <dbReference type="Proteomes" id="UP000787635"/>
    </source>
</evidence>
<dbReference type="Gene3D" id="3.40.50.300">
    <property type="entry name" value="P-loop containing nucleotide triphosphate hydrolases"/>
    <property type="match status" value="1"/>
</dbReference>
<dbReference type="InterPro" id="IPR003593">
    <property type="entry name" value="AAA+_ATPase"/>
</dbReference>
<dbReference type="PANTHER" id="PTHR43776:SF7">
    <property type="entry name" value="D,D-DIPEPTIDE TRANSPORT ATP-BINDING PROTEIN DDPF-RELATED"/>
    <property type="match status" value="1"/>
</dbReference>
<evidence type="ECO:0000313" key="7">
    <source>
        <dbReference type="EMBL" id="NKC33449.1"/>
    </source>
</evidence>
<dbReference type="PROSITE" id="PS00211">
    <property type="entry name" value="ABC_TRANSPORTER_1"/>
    <property type="match status" value="1"/>
</dbReference>
<dbReference type="Proteomes" id="UP000787635">
    <property type="component" value="Unassembled WGS sequence"/>
</dbReference>
<dbReference type="InterPro" id="IPR017871">
    <property type="entry name" value="ABC_transporter-like_CS"/>
</dbReference>
<feature type="domain" description="ABC transporter" evidence="6">
    <location>
        <begin position="18"/>
        <end position="272"/>
    </location>
</feature>
<sequence>MTGQIGNAPRDFAADPLLDVAELSKRFPLARRGWLGGRAPAMVHAVDDVSFTLGRGETLGLVGESGCGKSTLVRLIARLTDPTSGSIRFNARELAALPARDFARDADRARIQIVFQDAGESINPRFTAADAIADPLRKLRGLRGAALQAKVAEAATLCGLPLELLDRFPHQLSGGQRARVGIARAIAPRPDLLVLDEPTAALDVSVQVTILQLLVTLRETLGISYVFVSHDLNVVRLLCDRVVVMYLGRIVEVGPARAVFDNPLHPYTRGLIAAVPRLDGLRAGGLRLAGDPKSPIDPDPHACRFHGRCPVGTDRCGTEMPALRRFPGSRQAACHFATEPA</sequence>
<name>A0ABX1E897_9PROT</name>
<keyword evidence="5 7" id="KW-0067">ATP-binding</keyword>
<comment type="similarity">
    <text evidence="2">Belongs to the ABC transporter superfamily.</text>
</comment>
<dbReference type="InterPro" id="IPR013563">
    <property type="entry name" value="Oligopep_ABC_C"/>
</dbReference>
<evidence type="ECO:0000259" key="6">
    <source>
        <dbReference type="PROSITE" id="PS50893"/>
    </source>
</evidence>
<protein>
    <submittedName>
        <fullName evidence="7">ABC transporter ATP-binding protein</fullName>
    </submittedName>
</protein>
<dbReference type="NCBIfam" id="TIGR01727">
    <property type="entry name" value="oligo_HPY"/>
    <property type="match status" value="1"/>
</dbReference>
<evidence type="ECO:0000256" key="2">
    <source>
        <dbReference type="ARBA" id="ARBA00005417"/>
    </source>
</evidence>
<dbReference type="Pfam" id="PF00005">
    <property type="entry name" value="ABC_tran"/>
    <property type="match status" value="1"/>
</dbReference>
<dbReference type="RefSeq" id="WP_168034174.1">
    <property type="nucleotide sequence ID" value="NZ_JAAVNE010000045.1"/>
</dbReference>
<dbReference type="PROSITE" id="PS50893">
    <property type="entry name" value="ABC_TRANSPORTER_2"/>
    <property type="match status" value="1"/>
</dbReference>
<keyword evidence="4" id="KW-0547">Nucleotide-binding</keyword>